<name>A0A835WHV9_9CHLO</name>
<feature type="region of interest" description="Disordered" evidence="1">
    <location>
        <begin position="333"/>
        <end position="415"/>
    </location>
</feature>
<feature type="compositionally biased region" description="Low complexity" evidence="1">
    <location>
        <begin position="384"/>
        <end position="399"/>
    </location>
</feature>
<reference evidence="2" key="1">
    <citation type="journal article" date="2020" name="bioRxiv">
        <title>Comparative genomics of Chlamydomonas.</title>
        <authorList>
            <person name="Craig R.J."/>
            <person name="Hasan A.R."/>
            <person name="Ness R.W."/>
            <person name="Keightley P.D."/>
        </authorList>
    </citation>
    <scope>NUCLEOTIDE SEQUENCE</scope>
    <source>
        <strain evidence="2">CCAP 11/173</strain>
    </source>
</reference>
<dbReference type="OrthoDB" id="551177at2759"/>
<feature type="compositionally biased region" description="Low complexity" evidence="1">
    <location>
        <begin position="173"/>
        <end position="182"/>
    </location>
</feature>
<proteinExistence type="predicted"/>
<feature type="region of interest" description="Disordered" evidence="1">
    <location>
        <begin position="653"/>
        <end position="711"/>
    </location>
</feature>
<organism evidence="2 3">
    <name type="scientific">Chlamydomonas schloesseri</name>
    <dbReference type="NCBI Taxonomy" id="2026947"/>
    <lineage>
        <taxon>Eukaryota</taxon>
        <taxon>Viridiplantae</taxon>
        <taxon>Chlorophyta</taxon>
        <taxon>core chlorophytes</taxon>
        <taxon>Chlorophyceae</taxon>
        <taxon>CS clade</taxon>
        <taxon>Chlamydomonadales</taxon>
        <taxon>Chlamydomonadaceae</taxon>
        <taxon>Chlamydomonas</taxon>
    </lineage>
</organism>
<evidence type="ECO:0000313" key="3">
    <source>
        <dbReference type="Proteomes" id="UP000613740"/>
    </source>
</evidence>
<dbReference type="EMBL" id="JAEHOD010000020">
    <property type="protein sequence ID" value="KAG2447838.1"/>
    <property type="molecule type" value="Genomic_DNA"/>
</dbReference>
<evidence type="ECO:0000313" key="2">
    <source>
        <dbReference type="EMBL" id="KAG2447838.1"/>
    </source>
</evidence>
<accession>A0A835WHV9</accession>
<evidence type="ECO:0000256" key="1">
    <source>
        <dbReference type="SAM" id="MobiDB-lite"/>
    </source>
</evidence>
<feature type="region of interest" description="Disordered" evidence="1">
    <location>
        <begin position="98"/>
        <end position="211"/>
    </location>
</feature>
<dbReference type="AlphaFoldDB" id="A0A835WHV9"/>
<feature type="region of interest" description="Disordered" evidence="1">
    <location>
        <begin position="783"/>
        <end position="816"/>
    </location>
</feature>
<dbReference type="Proteomes" id="UP000613740">
    <property type="component" value="Unassembled WGS sequence"/>
</dbReference>
<feature type="compositionally biased region" description="Low complexity" evidence="1">
    <location>
        <begin position="104"/>
        <end position="117"/>
    </location>
</feature>
<keyword evidence="3" id="KW-1185">Reference proteome</keyword>
<sequence length="885" mass="90209">MESGEQLPVSRSARSRKHGALCARRPAGFWHKFNEWWREFKEAAGTRPKIADIERFYSSTEGQAAWSSDERPCIKDVVMHCKGMRTRTEVRDYFREYRRRRSGTRSSAGSESSAATSSEDHTRSTCTTHAAGHDSDDAMSPAPSRCKRRRRQAPTATAAGAGGGRPPLPPPVTGAAAAAPPALCRSSQQRLTAAVQPGGSGPGSDRDTCSGAPPVIQVHYEMARQRGTLHVAGTEMASVALVHSVSSAAGDSAAAADNSEHYGLLLQPSSDALRIAPLQLHDSLTAGALAAHMLHSGFETGHGSTMVGAGGICNTNGTAVGSLPQMLLLADDEDGEESAGTQQRRQEQAPPHFPRGHNAAGALGESCDEHSGRSTDGDTNEAASQSTGTQQTLQQSQQGEVAPHAHAPHNRGPQHSVLLGAASQWGTEAPPLAAGAPSWLLGAHLLPAPPLPPLSVALSEPGHGLGWPRVLQQPWDRASDVDCRHGHGGQHAPQDGQRVQGAFTSAPPRLGLPLLAAFPPPATRSSAPVPKAHVASSRGGASAVPSCAWAASSAANGPGVSSAATGLHSLRMMPALAPPGHAHHAAAAAWYPPAAYGFYTPADGFSSTPYGWYPQAAPSAYGRFYQPRLYPVFGQHNNSTNFPADAAGDAAVGTGAAGGAPPPGRMSESGSEAGGGNDDVPAAPAHGVRTLRTTNNRRQVPGSGAAPTAEAAAALKATAADLRWSPTSPNTGLTTNSVFCWAKASATIAAGDTSEDPAATVAAAPSMAPAAARALGGSLAAADGQAAPAAPPAGDKGSAPASLKRTRTPADAASSPISALIQARTAASGGRSMASSGGAAACGTLLPATDDLGDLLNEAFDGGLWETPHEASAFDPLMSLSGGLQ</sequence>
<feature type="compositionally biased region" description="Basic and acidic residues" evidence="1">
    <location>
        <begin position="367"/>
        <end position="376"/>
    </location>
</feature>
<feature type="region of interest" description="Disordered" evidence="1">
    <location>
        <begin position="481"/>
        <end position="503"/>
    </location>
</feature>
<protein>
    <submittedName>
        <fullName evidence="2">Uncharacterized protein</fullName>
    </submittedName>
</protein>
<gene>
    <name evidence="2" type="ORF">HYH02_007294</name>
</gene>
<feature type="compositionally biased region" description="Low complexity" evidence="1">
    <location>
        <begin position="783"/>
        <end position="802"/>
    </location>
</feature>
<comment type="caution">
    <text evidence="2">The sequence shown here is derived from an EMBL/GenBank/DDBJ whole genome shotgun (WGS) entry which is preliminary data.</text>
</comment>